<accession>A0A653CP40</accession>
<dbReference type="Pfam" id="PF16009">
    <property type="entry name" value="DUF4779"/>
    <property type="match status" value="1"/>
</dbReference>
<dbReference type="EMBL" id="CAACVG010008184">
    <property type="protein sequence ID" value="VEN48852.1"/>
    <property type="molecule type" value="Genomic_DNA"/>
</dbReference>
<reference evidence="3 4" key="1">
    <citation type="submission" date="2019-01" db="EMBL/GenBank/DDBJ databases">
        <authorList>
            <person name="Sayadi A."/>
        </authorList>
    </citation>
    <scope>NUCLEOTIDE SEQUENCE [LARGE SCALE GENOMIC DNA]</scope>
</reference>
<keyword evidence="4" id="KW-1185">Reference proteome</keyword>
<feature type="compositionally biased region" description="Basic and acidic residues" evidence="1">
    <location>
        <begin position="305"/>
        <end position="367"/>
    </location>
</feature>
<feature type="signal peptide" evidence="2">
    <location>
        <begin position="1"/>
        <end position="18"/>
    </location>
</feature>
<dbReference type="AlphaFoldDB" id="A0A653CP40"/>
<feature type="compositionally biased region" description="Basic and acidic residues" evidence="1">
    <location>
        <begin position="173"/>
        <end position="182"/>
    </location>
</feature>
<protein>
    <submittedName>
        <fullName evidence="3">Uncharacterized protein</fullName>
    </submittedName>
</protein>
<feature type="compositionally biased region" description="Basic and acidic residues" evidence="1">
    <location>
        <begin position="147"/>
        <end position="157"/>
    </location>
</feature>
<evidence type="ECO:0000256" key="1">
    <source>
        <dbReference type="SAM" id="MobiDB-lite"/>
    </source>
</evidence>
<feature type="region of interest" description="Disordered" evidence="1">
    <location>
        <begin position="141"/>
        <end position="182"/>
    </location>
</feature>
<name>A0A653CP40_CALMS</name>
<keyword evidence="2" id="KW-0732">Signal</keyword>
<organism evidence="3 4">
    <name type="scientific">Callosobruchus maculatus</name>
    <name type="common">Southern cowpea weevil</name>
    <name type="synonym">Pulse bruchid</name>
    <dbReference type="NCBI Taxonomy" id="64391"/>
    <lineage>
        <taxon>Eukaryota</taxon>
        <taxon>Metazoa</taxon>
        <taxon>Ecdysozoa</taxon>
        <taxon>Arthropoda</taxon>
        <taxon>Hexapoda</taxon>
        <taxon>Insecta</taxon>
        <taxon>Pterygota</taxon>
        <taxon>Neoptera</taxon>
        <taxon>Endopterygota</taxon>
        <taxon>Coleoptera</taxon>
        <taxon>Polyphaga</taxon>
        <taxon>Cucujiformia</taxon>
        <taxon>Chrysomeloidea</taxon>
        <taxon>Chrysomelidae</taxon>
        <taxon>Bruchinae</taxon>
        <taxon>Bruchini</taxon>
        <taxon>Callosobruchus</taxon>
    </lineage>
</organism>
<dbReference type="OrthoDB" id="6432502at2759"/>
<feature type="chain" id="PRO_5024914209" evidence="2">
    <location>
        <begin position="19"/>
        <end position="367"/>
    </location>
</feature>
<proteinExistence type="predicted"/>
<feature type="region of interest" description="Disordered" evidence="1">
    <location>
        <begin position="293"/>
        <end position="367"/>
    </location>
</feature>
<gene>
    <name evidence="3" type="ORF">CALMAC_LOCUS10160</name>
</gene>
<sequence length="367" mass="41126">MIIKQLVLVLLYLSSTKAKSHSTTVIEKKKDLESSASSYSYHSNHGTPFNIAKIEHEMAPVVSDMTYPDETMVMVVQEVPQELPPITAGVEKHQDIKMPLIQAPTLAKRYVVEKDKLKPLYPYAEGYYSFLQHEEPKPFAVAKAGKSKGEDSKESRRGASRKKFVKEGGSSYDEAHKAEHGEKADTAYDKVRAFAKGLKGEHENEESKSYHEENGGHKKGYHDNADRYGEHHAHGHEKKGGAFGENKGHDKGSKTSGYHTVFMKDDYIKDHSFYDKADKRGSFDRHGNFNAKHYADAGSSKKGNKHDSGFKELDYGAKGKKDKGHFEDEAEGYKREGGKEKHHSEHSEYGHKGGKKSGSEHGYEKGH</sequence>
<evidence type="ECO:0000313" key="4">
    <source>
        <dbReference type="Proteomes" id="UP000410492"/>
    </source>
</evidence>
<evidence type="ECO:0000256" key="2">
    <source>
        <dbReference type="SAM" id="SignalP"/>
    </source>
</evidence>
<feature type="compositionally biased region" description="Basic and acidic residues" evidence="1">
    <location>
        <begin position="198"/>
        <end position="232"/>
    </location>
</feature>
<feature type="region of interest" description="Disordered" evidence="1">
    <location>
        <begin position="198"/>
        <end position="256"/>
    </location>
</feature>
<dbReference type="InterPro" id="IPR031959">
    <property type="entry name" value="DUF4779"/>
</dbReference>
<evidence type="ECO:0000313" key="3">
    <source>
        <dbReference type="EMBL" id="VEN48852.1"/>
    </source>
</evidence>
<dbReference type="Proteomes" id="UP000410492">
    <property type="component" value="Unassembled WGS sequence"/>
</dbReference>